<sequence length="155" mass="16441">MTLSRRTVLAAVPWLAAIAATPALAGGDESIHVVKDPGCPCCNGWIGHLRDSGFRVTFEERSIEELEAFKRERGIPETLASCHTATIGDYTVEGHVPAADIRRLLAERPAAVGLSVPRMPYGSPGMGPETEREAYDVILVGTDGSGSVFTSYAAA</sequence>
<dbReference type="InterPro" id="IPR006311">
    <property type="entry name" value="TAT_signal"/>
</dbReference>
<protein>
    <submittedName>
        <fullName evidence="2">Metal-binding protein</fullName>
    </submittedName>
</protein>
<dbReference type="InterPro" id="IPR007332">
    <property type="entry name" value="DUF411"/>
</dbReference>
<name>A0A086XWH3_9RHOB</name>
<evidence type="ECO:0000313" key="3">
    <source>
        <dbReference type="Proteomes" id="UP000028826"/>
    </source>
</evidence>
<comment type="caution">
    <text evidence="2">The sequence shown here is derived from an EMBL/GenBank/DDBJ whole genome shotgun (WGS) entry which is preliminary data.</text>
</comment>
<keyword evidence="3" id="KW-1185">Reference proteome</keyword>
<dbReference type="Pfam" id="PF04214">
    <property type="entry name" value="DUF411"/>
    <property type="match status" value="1"/>
</dbReference>
<accession>A0A086XWH3</accession>
<dbReference type="EMBL" id="JGYG01000016">
    <property type="protein sequence ID" value="KFI26373.1"/>
    <property type="molecule type" value="Genomic_DNA"/>
</dbReference>
<dbReference type="OrthoDB" id="14727at2"/>
<reference evidence="2 3" key="1">
    <citation type="submission" date="2014-03" db="EMBL/GenBank/DDBJ databases">
        <title>Genome of Haematobacter massiliensis CCUG 47968.</title>
        <authorList>
            <person name="Wang D."/>
            <person name="Wang G."/>
        </authorList>
    </citation>
    <scope>NUCLEOTIDE SEQUENCE [LARGE SCALE GENOMIC DNA]</scope>
    <source>
        <strain evidence="2 3">CCUG 47968</strain>
    </source>
</reference>
<dbReference type="eggNOG" id="COG3019">
    <property type="taxonomic scope" value="Bacteria"/>
</dbReference>
<evidence type="ECO:0000313" key="2">
    <source>
        <dbReference type="EMBL" id="KFI26373.1"/>
    </source>
</evidence>
<gene>
    <name evidence="2" type="ORF">CN97_03375</name>
</gene>
<dbReference type="AlphaFoldDB" id="A0A086XWH3"/>
<proteinExistence type="predicted"/>
<dbReference type="Proteomes" id="UP000028826">
    <property type="component" value="Unassembled WGS sequence"/>
</dbReference>
<dbReference type="PROSITE" id="PS51318">
    <property type="entry name" value="TAT"/>
    <property type="match status" value="1"/>
</dbReference>
<feature type="signal peptide" evidence="1">
    <location>
        <begin position="1"/>
        <end position="25"/>
    </location>
</feature>
<dbReference type="RefSeq" id="WP_035714052.1">
    <property type="nucleotide sequence ID" value="NZ_JGYG01000016.1"/>
</dbReference>
<keyword evidence="1" id="KW-0732">Signal</keyword>
<evidence type="ECO:0000256" key="1">
    <source>
        <dbReference type="SAM" id="SignalP"/>
    </source>
</evidence>
<organism evidence="2 3">
    <name type="scientific">Haematobacter massiliensis</name>
    <dbReference type="NCBI Taxonomy" id="195105"/>
    <lineage>
        <taxon>Bacteria</taxon>
        <taxon>Pseudomonadati</taxon>
        <taxon>Pseudomonadota</taxon>
        <taxon>Alphaproteobacteria</taxon>
        <taxon>Rhodobacterales</taxon>
        <taxon>Paracoccaceae</taxon>
        <taxon>Haematobacter</taxon>
    </lineage>
</organism>
<feature type="chain" id="PRO_5001817283" evidence="1">
    <location>
        <begin position="26"/>
        <end position="155"/>
    </location>
</feature>